<dbReference type="Gene3D" id="3.50.30.60">
    <property type="entry name" value="LD-carboxypeptidase A C-terminal domain-like"/>
    <property type="match status" value="1"/>
</dbReference>
<protein>
    <submittedName>
        <fullName evidence="9">Putative MccF-like protein (Microcin C7 resistance)</fullName>
    </submittedName>
</protein>
<feature type="domain" description="LD-carboxypeptidase C-terminal" evidence="8">
    <location>
        <begin position="184"/>
        <end position="297"/>
    </location>
</feature>
<dbReference type="Gene3D" id="3.40.50.10740">
    <property type="entry name" value="Class I glutamine amidotransferase-like"/>
    <property type="match status" value="1"/>
</dbReference>
<reference evidence="9 10" key="1">
    <citation type="submission" date="2011-11" db="EMBL/GenBank/DDBJ databases">
        <title>The Noncontiguous Finished genome of Jonquetella anthropi DSM 22815.</title>
        <authorList>
            <consortium name="US DOE Joint Genome Institute (JGI-PGF)"/>
            <person name="Lucas S."/>
            <person name="Copeland A."/>
            <person name="Lapidus A."/>
            <person name="Glavina del Rio T."/>
            <person name="Dalin E."/>
            <person name="Tice H."/>
            <person name="Bruce D."/>
            <person name="Goodwin L."/>
            <person name="Pitluck S."/>
            <person name="Peters L."/>
            <person name="Mikhailova N."/>
            <person name="Held B."/>
            <person name="Kyrpides N."/>
            <person name="Mavromatis K."/>
            <person name="Ivanova N."/>
            <person name="Markowitz V."/>
            <person name="Cheng J.-F."/>
            <person name="Hugenholtz P."/>
            <person name="Woyke T."/>
            <person name="Wu D."/>
            <person name="Gronow S."/>
            <person name="Wellnitz S."/>
            <person name="Brambilla E."/>
            <person name="Klenk H.-P."/>
            <person name="Eisen J.A."/>
        </authorList>
    </citation>
    <scope>NUCLEOTIDE SEQUENCE [LARGE SCALE GENOMIC DNA]</scope>
    <source>
        <strain evidence="9 10">DSM 22815</strain>
    </source>
</reference>
<dbReference type="InterPro" id="IPR040921">
    <property type="entry name" value="Peptidase_S66C"/>
</dbReference>
<accession>H0ULX1</accession>
<dbReference type="AlphaFoldDB" id="H0ULX1"/>
<keyword evidence="5" id="KW-0720">Serine protease</keyword>
<keyword evidence="2" id="KW-0121">Carboxypeptidase</keyword>
<dbReference type="InterPro" id="IPR027478">
    <property type="entry name" value="LdcA_N"/>
</dbReference>
<dbReference type="InterPro" id="IPR040449">
    <property type="entry name" value="Peptidase_S66_N"/>
</dbReference>
<evidence type="ECO:0000256" key="3">
    <source>
        <dbReference type="ARBA" id="ARBA00022670"/>
    </source>
</evidence>
<dbReference type="PANTHER" id="PTHR30237">
    <property type="entry name" value="MURAMOYLTETRAPEPTIDE CARBOXYPEPTIDASE"/>
    <property type="match status" value="1"/>
</dbReference>
<dbReference type="PANTHER" id="PTHR30237:SF2">
    <property type="entry name" value="MUREIN TETRAPEPTIDE CARBOXYPEPTIDASE"/>
    <property type="match status" value="1"/>
</dbReference>
<evidence type="ECO:0000256" key="2">
    <source>
        <dbReference type="ARBA" id="ARBA00022645"/>
    </source>
</evidence>
<dbReference type="SUPFAM" id="SSF141986">
    <property type="entry name" value="LD-carboxypeptidase A C-terminal domain-like"/>
    <property type="match status" value="1"/>
</dbReference>
<proteinExistence type="inferred from homology"/>
<evidence type="ECO:0000256" key="4">
    <source>
        <dbReference type="ARBA" id="ARBA00022801"/>
    </source>
</evidence>
<dbReference type="GO" id="GO:0004180">
    <property type="term" value="F:carboxypeptidase activity"/>
    <property type="evidence" value="ECO:0007669"/>
    <property type="project" value="UniProtKB-KW"/>
</dbReference>
<evidence type="ECO:0000256" key="5">
    <source>
        <dbReference type="ARBA" id="ARBA00022825"/>
    </source>
</evidence>
<feature type="active site" description="Charge relay system" evidence="6">
    <location>
        <position position="283"/>
    </location>
</feature>
<keyword evidence="10" id="KW-1185">Reference proteome</keyword>
<dbReference type="EMBL" id="CM001376">
    <property type="protein sequence ID" value="EHM12513.1"/>
    <property type="molecule type" value="Genomic_DNA"/>
</dbReference>
<dbReference type="MEROPS" id="S66.001"/>
<evidence type="ECO:0000313" key="9">
    <source>
        <dbReference type="EMBL" id="EHM12513.1"/>
    </source>
</evidence>
<dbReference type="HOGENOM" id="CLU_034346_3_1_0"/>
<feature type="active site" description="Charge relay system" evidence="6">
    <location>
        <position position="214"/>
    </location>
</feature>
<keyword evidence="4" id="KW-0378">Hydrolase</keyword>
<dbReference type="STRING" id="885272.JonanDRAFT_0079"/>
<dbReference type="InterPro" id="IPR003507">
    <property type="entry name" value="S66_fam"/>
</dbReference>
<dbReference type="CDD" id="cd07025">
    <property type="entry name" value="Peptidase_S66"/>
    <property type="match status" value="1"/>
</dbReference>
<evidence type="ECO:0000259" key="8">
    <source>
        <dbReference type="Pfam" id="PF17676"/>
    </source>
</evidence>
<dbReference type="OrthoDB" id="9807329at2"/>
<evidence type="ECO:0000256" key="6">
    <source>
        <dbReference type="PIRSR" id="PIRSR028757-1"/>
    </source>
</evidence>
<sequence>MTKLTFPEPPRPGDFVALIAPSSPVTEAEAAECRQVVQAMGFRVQMSGLVTQNLYGYEAGDPKSRADEFNRAFGDRDVKAVWCLRGGNTSYKLLDLIDWDLPRANPKPFVGYSDITPLHWLLNQRSGLVTFHGAMVRSNLLGSSDGYSLESLRRAVFAAPGGELTFANPDGCPLSAVAPGRALGQLTGGNLRVLTSLLGTPYEIETAGKILFLEDVDESTSRIARMLGHLKLSGKLSDLAGVLLGDFTNCPNDPESGWTTENLLDEFFGSLGVPVLRGLRVGHGEVTGALPLGAECAMDAAAGLITFRM</sequence>
<feature type="domain" description="LD-carboxypeptidase N-terminal" evidence="7">
    <location>
        <begin position="16"/>
        <end position="133"/>
    </location>
</feature>
<dbReference type="Pfam" id="PF02016">
    <property type="entry name" value="Peptidase_S66"/>
    <property type="match status" value="1"/>
</dbReference>
<evidence type="ECO:0000313" key="10">
    <source>
        <dbReference type="Proteomes" id="UP000003806"/>
    </source>
</evidence>
<dbReference type="RefSeq" id="WP_008520032.1">
    <property type="nucleotide sequence ID" value="NZ_CM001376.1"/>
</dbReference>
<dbReference type="SUPFAM" id="SSF52317">
    <property type="entry name" value="Class I glutamine amidotransferase-like"/>
    <property type="match status" value="1"/>
</dbReference>
<name>H0ULX1_9BACT</name>
<evidence type="ECO:0000259" key="7">
    <source>
        <dbReference type="Pfam" id="PF02016"/>
    </source>
</evidence>
<dbReference type="GO" id="GO:0006508">
    <property type="term" value="P:proteolysis"/>
    <property type="evidence" value="ECO:0007669"/>
    <property type="project" value="UniProtKB-KW"/>
</dbReference>
<evidence type="ECO:0000256" key="1">
    <source>
        <dbReference type="ARBA" id="ARBA00010233"/>
    </source>
</evidence>
<dbReference type="InterPro" id="IPR029062">
    <property type="entry name" value="Class_I_gatase-like"/>
</dbReference>
<organism evidence="9 10">
    <name type="scientific">Jonquetella anthropi DSM 22815</name>
    <dbReference type="NCBI Taxonomy" id="885272"/>
    <lineage>
        <taxon>Bacteria</taxon>
        <taxon>Thermotogati</taxon>
        <taxon>Synergistota</taxon>
        <taxon>Synergistia</taxon>
        <taxon>Synergistales</taxon>
        <taxon>Dethiosulfovibrionaceae</taxon>
        <taxon>Jonquetella</taxon>
    </lineage>
</organism>
<dbReference type="Proteomes" id="UP000003806">
    <property type="component" value="Chromosome"/>
</dbReference>
<dbReference type="GO" id="GO:0008236">
    <property type="term" value="F:serine-type peptidase activity"/>
    <property type="evidence" value="ECO:0007669"/>
    <property type="project" value="UniProtKB-KW"/>
</dbReference>
<feature type="active site" description="Nucleophile" evidence="6">
    <location>
        <position position="113"/>
    </location>
</feature>
<gene>
    <name evidence="9" type="ORF">JonanDRAFT_0079</name>
</gene>
<dbReference type="PIRSF" id="PIRSF028757">
    <property type="entry name" value="LD-carboxypeptidase"/>
    <property type="match status" value="1"/>
</dbReference>
<dbReference type="eggNOG" id="COG1619">
    <property type="taxonomic scope" value="Bacteria"/>
</dbReference>
<dbReference type="InterPro" id="IPR027461">
    <property type="entry name" value="Carboxypeptidase_A_C_sf"/>
</dbReference>
<keyword evidence="3" id="KW-0645">Protease</keyword>
<comment type="similarity">
    <text evidence="1">Belongs to the peptidase S66 family.</text>
</comment>
<dbReference type="Pfam" id="PF17676">
    <property type="entry name" value="Peptidase_S66C"/>
    <property type="match status" value="1"/>
</dbReference>